<dbReference type="InterPro" id="IPR048615">
    <property type="entry name" value="KDM5_C-hel"/>
</dbReference>
<dbReference type="PROSITE" id="PS50016">
    <property type="entry name" value="ZF_PHD_2"/>
    <property type="match status" value="3"/>
</dbReference>
<keyword evidence="5" id="KW-0479">Metal-binding</keyword>
<dbReference type="GO" id="GO:0034647">
    <property type="term" value="F:histone H3K4me/H3K4me2/H3K4me3 demethylase activity"/>
    <property type="evidence" value="ECO:0007669"/>
    <property type="project" value="UniProtKB-EC"/>
</dbReference>
<dbReference type="GO" id="GO:0000785">
    <property type="term" value="C:chromatin"/>
    <property type="evidence" value="ECO:0007669"/>
    <property type="project" value="TreeGrafter"/>
</dbReference>
<feature type="compositionally biased region" description="Low complexity" evidence="14">
    <location>
        <begin position="1543"/>
        <end position="1558"/>
    </location>
</feature>
<dbReference type="SMART" id="SM00501">
    <property type="entry name" value="BRIGHT"/>
    <property type="match status" value="1"/>
</dbReference>
<evidence type="ECO:0000256" key="9">
    <source>
        <dbReference type="ARBA" id="ARBA00023002"/>
    </source>
</evidence>
<keyword evidence="11" id="KW-0539">Nucleus</keyword>
<feature type="domain" description="PHD-type" evidence="15">
    <location>
        <begin position="298"/>
        <end position="348"/>
    </location>
</feature>
<dbReference type="EC" id="1.14.11.67" evidence="4"/>
<dbReference type="SUPFAM" id="SSF46774">
    <property type="entry name" value="ARID-like"/>
    <property type="match status" value="1"/>
</dbReference>
<feature type="region of interest" description="Disordered" evidence="14">
    <location>
        <begin position="1"/>
        <end position="23"/>
    </location>
</feature>
<dbReference type="SMART" id="SM00558">
    <property type="entry name" value="JmjC"/>
    <property type="match status" value="1"/>
</dbReference>
<proteinExistence type="inferred from homology"/>
<dbReference type="InterPro" id="IPR027467">
    <property type="entry name" value="MopterinOxRdtase_cofactor_BS"/>
</dbReference>
<dbReference type="SMART" id="SM00184">
    <property type="entry name" value="RING"/>
    <property type="match status" value="3"/>
</dbReference>
<dbReference type="InterPro" id="IPR001606">
    <property type="entry name" value="ARID_dom"/>
</dbReference>
<sequence>MHKANAGYKTQRPRRSTRHRTEGLDMSTVHPQFIDHHALRPGGPRPFGLPEAPVFRPTPEEFQNPLQYIQSIRPLAEPAGICKIIPPVSWRPEFAIDTENFFFRPRIQKLNFMEGKSRTTLNYLDQLQQFHQQNGVPMTRLPTLDRKPIDLFKLKKEVARRGGHEVVTETKKWAEVARAIGITGKTCTSMSHSIKTAFVKWVAPYEEYLAENGKLEGDPIEINPPANDNRDTKPPANDYHTRSKDEKKPADGDDSLPMPDVIPFASSSKDNVDVESKHRHGTRQQNGARPIQSYLKPGEFCEICLRSENEENLLLCDVCNNGFHTYCLTPPIIGVPKGEWYCINCLQKQGEDYGFEDGEERSLAEFQKMANEFKENWFITHRTTTGEVIVDENDVEMEFWRLVESPYEEIEVEYGADLHSSHHGSGFPTIEKHPFNPYSSCGWNLNNLPIHPDSLLPNVGSDIPGVMIPWLYVGMVFSTFCWHAEDHYQYSINYNHFGETKTWYGIPATHADRFEEVLKKTVPELFEINPDLLFHITTMISPATMVSYKVPCYAVDQRAGEFVITFPRAYHAGFNHGFNFCEAVNFAVPDWMPYGSLCIDRYREFRKPPVFSHDELVIATAKKNPDEQTALWLKLELERLRDRELGMRNEIRAKHPKLKEVVDNVEITNEDQAQCMYCSTFCTVTAVKCECNPNRVVCLHHTDLVFCQCKKPEKSTWIVRMRYTDDELRRIADIVSREAYKPNQWKRQFQQLMVNERHPPLNKLQHMLLEGQRIPNIQEDLKGLKDYIDVAHEWIERASNILYRKKRAPPEKAIGTSRRERKASQYANYNTDEEGYSAVSTASSRANIKHNIHAKEEKVEGRSLSIIQMLLKEIDSLGFGAAEVTGLKALEAEALAYQSKARALLAEEEDQPIKVYKDMIAEGKAMDIEVEELGGLVNKTRQADWAINADILIKTPNALFDIDRVINIMEEGKECGVKSDHPYMLHFKSERDAGTQWRQEATVLLKSKAMEYDQVQDLVERGKSSPVVPELLRHLQYELQRADDFKAWMEQYGGEGPQPTSEEEEAADVVRANIGDIKKLLKEYEDFPIRLEALPVLRQEVKNTDEWVGKTRKSMLSARVNTNTTPTQAPPSLQEYLDEIQNSIKACCNNVGTHDENGTPIFCICRLPENGIMVECDVCKEWYHIGCVKVPKKLAETSDEYTCPICDVTAPFPFGKRPTVESFQTASEEAGAFRFPPEEKDSLDVIIAMVTNWKVLVQDFTSRPMVAGPSDRFRAKQYLRAAEGMPVAVDEEAHQLRKKVVETTLHDTNAETNGGGGGEEDSENPDATYCVCKSKYDEERPMVQCDGCHDWFHLDCIGLSTAQADQMERYLCPICNPHQQGGVGKQKKREVEPPPKKIKLKINVPAATAAIAANDKKQKKKPVVADDPKNLYRTSSSDRKKRSTEHRHAAMTEQSTSKRRKGETSEAAEFYDSNGYGNQEQEQQQQQQQQSEADPQQVVAAMLLYYAQMGDQAPPQPDQPSQEGQTNGDAPPGLLSPSNGDGYQQQYPDWQYYQQQSS</sequence>
<dbReference type="SMART" id="SM00249">
    <property type="entry name" value="PHD"/>
    <property type="match status" value="3"/>
</dbReference>
<evidence type="ECO:0000256" key="5">
    <source>
        <dbReference type="ARBA" id="ARBA00022723"/>
    </source>
</evidence>
<comment type="catalytic activity">
    <reaction evidence="12">
        <text>N(6),N(6),N(6)-trimethyl-L-lysyl(4)-[histone H3] + 3 2-oxoglutarate + 3 O2 = L-lysyl(4)-[histone H3] + 3 formaldehyde + 3 succinate + 3 CO2</text>
        <dbReference type="Rhea" id="RHEA:60208"/>
        <dbReference type="Rhea" id="RHEA-COMP:15537"/>
        <dbReference type="Rhea" id="RHEA-COMP:15547"/>
        <dbReference type="ChEBI" id="CHEBI:15379"/>
        <dbReference type="ChEBI" id="CHEBI:16526"/>
        <dbReference type="ChEBI" id="CHEBI:16810"/>
        <dbReference type="ChEBI" id="CHEBI:16842"/>
        <dbReference type="ChEBI" id="CHEBI:29969"/>
        <dbReference type="ChEBI" id="CHEBI:30031"/>
        <dbReference type="ChEBI" id="CHEBI:61961"/>
        <dbReference type="EC" id="1.14.11.67"/>
    </reaction>
</comment>
<dbReference type="PROSITE" id="PS01359">
    <property type="entry name" value="ZF_PHD_1"/>
    <property type="match status" value="3"/>
</dbReference>
<dbReference type="InterPro" id="IPR004198">
    <property type="entry name" value="Znf_C5HC2"/>
</dbReference>
<dbReference type="InterPro" id="IPR013083">
    <property type="entry name" value="Znf_RING/FYVE/PHD"/>
</dbReference>
<evidence type="ECO:0000259" key="16">
    <source>
        <dbReference type="PROSITE" id="PS51011"/>
    </source>
</evidence>
<evidence type="ECO:0000256" key="4">
    <source>
        <dbReference type="ARBA" id="ARBA00012902"/>
    </source>
</evidence>
<feature type="compositionally biased region" description="Basic and acidic residues" evidence="14">
    <location>
        <begin position="228"/>
        <end position="251"/>
    </location>
</feature>
<dbReference type="Pfam" id="PF01388">
    <property type="entry name" value="ARID"/>
    <property type="match status" value="1"/>
</dbReference>
<feature type="domain" description="PHD-type" evidence="15">
    <location>
        <begin position="1327"/>
        <end position="1378"/>
    </location>
</feature>
<dbReference type="InterPro" id="IPR011011">
    <property type="entry name" value="Znf_FYVE_PHD"/>
</dbReference>
<dbReference type="PANTHER" id="PTHR10694">
    <property type="entry name" value="LYSINE-SPECIFIC DEMETHYLASE"/>
    <property type="match status" value="1"/>
</dbReference>
<feature type="region of interest" description="Disordered" evidence="14">
    <location>
        <begin position="1411"/>
        <end position="1558"/>
    </location>
</feature>
<dbReference type="InterPro" id="IPR013637">
    <property type="entry name" value="Lys_sp_deMease-like_dom"/>
</dbReference>
<keyword evidence="8" id="KW-0862">Zinc</keyword>
<evidence type="ECO:0000259" key="17">
    <source>
        <dbReference type="PROSITE" id="PS51183"/>
    </source>
</evidence>
<dbReference type="InterPro" id="IPR036431">
    <property type="entry name" value="ARID_dom_sf"/>
</dbReference>
<dbReference type="Gene3D" id="1.10.150.60">
    <property type="entry name" value="ARID DNA-binding domain"/>
    <property type="match status" value="1"/>
</dbReference>
<dbReference type="VEuPathDB" id="FungiDB:SeMB42_g06055"/>
<evidence type="ECO:0000259" key="15">
    <source>
        <dbReference type="PROSITE" id="PS50016"/>
    </source>
</evidence>
<comment type="cofactor">
    <cofactor evidence="1">
        <name>Fe(2+)</name>
        <dbReference type="ChEBI" id="CHEBI:29033"/>
    </cofactor>
</comment>
<dbReference type="EMBL" id="QEAN01000318">
    <property type="protein sequence ID" value="TPX40320.1"/>
    <property type="molecule type" value="Genomic_DNA"/>
</dbReference>
<comment type="subcellular location">
    <subcellularLocation>
        <location evidence="2">Nucleus</location>
    </subcellularLocation>
</comment>
<dbReference type="PROSITE" id="PS00551">
    <property type="entry name" value="MOLYBDOPTERIN_PROK_1"/>
    <property type="match status" value="1"/>
</dbReference>
<dbReference type="InterPro" id="IPR003349">
    <property type="entry name" value="JmjN"/>
</dbReference>
<evidence type="ECO:0000256" key="7">
    <source>
        <dbReference type="ARBA" id="ARBA00022771"/>
    </source>
</evidence>
<dbReference type="SMART" id="SM01014">
    <property type="entry name" value="ARID"/>
    <property type="match status" value="1"/>
</dbReference>
<dbReference type="GO" id="GO:0008270">
    <property type="term" value="F:zinc ion binding"/>
    <property type="evidence" value="ECO:0007669"/>
    <property type="project" value="UniProtKB-KW"/>
</dbReference>
<comment type="caution">
    <text evidence="19">The sequence shown here is derived from an EMBL/GenBank/DDBJ whole genome shotgun (WGS) entry which is preliminary data.</text>
</comment>
<protein>
    <recommendedName>
        <fullName evidence="4">[histone H3]-trimethyl-L-lysine(4) demethylase</fullName>
        <ecNumber evidence="4">1.14.11.67</ecNumber>
    </recommendedName>
</protein>
<dbReference type="SUPFAM" id="SSF51197">
    <property type="entry name" value="Clavaminate synthase-like"/>
    <property type="match status" value="1"/>
</dbReference>
<dbReference type="FunFam" id="1.10.150.60:FF:000016">
    <property type="entry name" value="Putative Lysine-specific demethylase 5B"/>
    <property type="match status" value="1"/>
</dbReference>
<feature type="domain" description="JmjN" evidence="17">
    <location>
        <begin position="52"/>
        <end position="93"/>
    </location>
</feature>
<evidence type="ECO:0000259" key="18">
    <source>
        <dbReference type="PROSITE" id="PS51184"/>
    </source>
</evidence>
<dbReference type="Gene3D" id="2.60.120.650">
    <property type="entry name" value="Cupin"/>
    <property type="match status" value="1"/>
</dbReference>
<evidence type="ECO:0000256" key="1">
    <source>
        <dbReference type="ARBA" id="ARBA00001954"/>
    </source>
</evidence>
<feature type="domain" description="JmjC" evidence="18">
    <location>
        <begin position="437"/>
        <end position="603"/>
    </location>
</feature>
<keyword evidence="20" id="KW-1185">Reference proteome</keyword>
<dbReference type="PANTHER" id="PTHR10694:SF33">
    <property type="entry name" value="LYSINE-SPECIFIC DEMETHYLASE 5"/>
    <property type="match status" value="1"/>
</dbReference>
<dbReference type="PROSITE" id="PS51011">
    <property type="entry name" value="ARID"/>
    <property type="match status" value="1"/>
</dbReference>
<evidence type="ECO:0000256" key="6">
    <source>
        <dbReference type="ARBA" id="ARBA00022737"/>
    </source>
</evidence>
<dbReference type="Pfam" id="PF02928">
    <property type="entry name" value="zf-C5HC2"/>
    <property type="match status" value="1"/>
</dbReference>
<evidence type="ECO:0000256" key="10">
    <source>
        <dbReference type="ARBA" id="ARBA00023004"/>
    </source>
</evidence>
<accession>A0A507CFN3</accession>
<dbReference type="Pfam" id="PF02373">
    <property type="entry name" value="JmjC"/>
    <property type="match status" value="1"/>
</dbReference>
<evidence type="ECO:0000256" key="13">
    <source>
        <dbReference type="PROSITE-ProRule" id="PRU00146"/>
    </source>
</evidence>
<comment type="similarity">
    <text evidence="3">Belongs to the JARID1 histone demethylase family.</text>
</comment>
<evidence type="ECO:0000256" key="12">
    <source>
        <dbReference type="ARBA" id="ARBA00048734"/>
    </source>
</evidence>
<dbReference type="Pfam" id="PF00628">
    <property type="entry name" value="PHD"/>
    <property type="match status" value="3"/>
</dbReference>
<evidence type="ECO:0000256" key="8">
    <source>
        <dbReference type="ARBA" id="ARBA00022833"/>
    </source>
</evidence>
<dbReference type="GO" id="GO:0005634">
    <property type="term" value="C:nucleus"/>
    <property type="evidence" value="ECO:0007669"/>
    <property type="project" value="UniProtKB-SubCell"/>
</dbReference>
<dbReference type="GO" id="GO:0003677">
    <property type="term" value="F:DNA binding"/>
    <property type="evidence" value="ECO:0007669"/>
    <property type="project" value="InterPro"/>
</dbReference>
<dbReference type="PROSITE" id="PS51184">
    <property type="entry name" value="JMJC"/>
    <property type="match status" value="1"/>
</dbReference>
<dbReference type="CDD" id="cd15545">
    <property type="entry name" value="PHD_BAZ2A_like"/>
    <property type="match status" value="1"/>
</dbReference>
<evidence type="ECO:0000256" key="14">
    <source>
        <dbReference type="SAM" id="MobiDB-lite"/>
    </source>
</evidence>
<evidence type="ECO:0000256" key="2">
    <source>
        <dbReference type="ARBA" id="ARBA00004123"/>
    </source>
</evidence>
<dbReference type="SUPFAM" id="SSF57903">
    <property type="entry name" value="FYVE/PHD zinc finger"/>
    <property type="match status" value="3"/>
</dbReference>
<feature type="region of interest" description="Disordered" evidence="14">
    <location>
        <begin position="1304"/>
        <end position="1325"/>
    </location>
</feature>
<dbReference type="InterPro" id="IPR001841">
    <property type="entry name" value="Znf_RING"/>
</dbReference>
<organism evidence="19 20">
    <name type="scientific">Synchytrium endobioticum</name>
    <dbReference type="NCBI Taxonomy" id="286115"/>
    <lineage>
        <taxon>Eukaryota</taxon>
        <taxon>Fungi</taxon>
        <taxon>Fungi incertae sedis</taxon>
        <taxon>Chytridiomycota</taxon>
        <taxon>Chytridiomycota incertae sedis</taxon>
        <taxon>Chytridiomycetes</taxon>
        <taxon>Synchytriales</taxon>
        <taxon>Synchytriaceae</taxon>
        <taxon>Synchytrium</taxon>
    </lineage>
</organism>
<dbReference type="InterPro" id="IPR001965">
    <property type="entry name" value="Znf_PHD"/>
</dbReference>
<reference evidence="19 20" key="1">
    <citation type="journal article" date="2019" name="Sci. Rep.">
        <title>Comparative genomics of chytrid fungi reveal insights into the obligate biotrophic and pathogenic lifestyle of Synchytrium endobioticum.</title>
        <authorList>
            <person name="van de Vossenberg B.T.L.H."/>
            <person name="Warris S."/>
            <person name="Nguyen H.D.T."/>
            <person name="van Gent-Pelzer M.P.E."/>
            <person name="Joly D.L."/>
            <person name="van de Geest H.C."/>
            <person name="Bonants P.J.M."/>
            <person name="Smith D.S."/>
            <person name="Levesque C.A."/>
            <person name="van der Lee T.A.J."/>
        </authorList>
    </citation>
    <scope>NUCLEOTIDE SEQUENCE [LARGE SCALE GENOMIC DNA]</scope>
    <source>
        <strain evidence="19 20">MB42</strain>
    </source>
</reference>
<evidence type="ECO:0000256" key="11">
    <source>
        <dbReference type="ARBA" id="ARBA00023242"/>
    </source>
</evidence>
<dbReference type="CDD" id="cd15518">
    <property type="entry name" value="PHD_Ecm5p_Lid2p_like"/>
    <property type="match status" value="1"/>
</dbReference>
<feature type="domain" description="ARID" evidence="16">
    <location>
        <begin position="117"/>
        <end position="210"/>
    </location>
</feature>
<dbReference type="Pfam" id="PF08429">
    <property type="entry name" value="PLU-1"/>
    <property type="match status" value="1"/>
</dbReference>
<keyword evidence="6" id="KW-0677">Repeat</keyword>
<dbReference type="SMART" id="SM00545">
    <property type="entry name" value="JmjN"/>
    <property type="match status" value="1"/>
</dbReference>
<dbReference type="Pfam" id="PF02375">
    <property type="entry name" value="JmjN"/>
    <property type="match status" value="1"/>
</dbReference>
<keyword evidence="10" id="KW-0408">Iron</keyword>
<dbReference type="InterPro" id="IPR003347">
    <property type="entry name" value="JmjC_dom"/>
</dbReference>
<dbReference type="STRING" id="286115.A0A507CFN3"/>
<keyword evidence="9" id="KW-0560">Oxidoreductase</keyword>
<evidence type="ECO:0000256" key="3">
    <source>
        <dbReference type="ARBA" id="ARBA00006801"/>
    </source>
</evidence>
<dbReference type="InterPro" id="IPR019786">
    <property type="entry name" value="Zinc_finger_PHD-type_CS"/>
</dbReference>
<gene>
    <name evidence="19" type="ORF">SeMB42_g06055</name>
</gene>
<dbReference type="Proteomes" id="UP000317494">
    <property type="component" value="Unassembled WGS sequence"/>
</dbReference>
<dbReference type="CDD" id="cd16100">
    <property type="entry name" value="ARID"/>
    <property type="match status" value="1"/>
</dbReference>
<evidence type="ECO:0000313" key="19">
    <source>
        <dbReference type="EMBL" id="TPX40320.1"/>
    </source>
</evidence>
<dbReference type="Gene3D" id="3.30.40.10">
    <property type="entry name" value="Zinc/RING finger domain, C3HC4 (zinc finger)"/>
    <property type="match status" value="3"/>
</dbReference>
<name>A0A507CFN3_9FUNG</name>
<dbReference type="InterPro" id="IPR019787">
    <property type="entry name" value="Znf_PHD-finger"/>
</dbReference>
<dbReference type="GO" id="GO:0051539">
    <property type="term" value="F:4 iron, 4 sulfur cluster binding"/>
    <property type="evidence" value="ECO:0007669"/>
    <property type="project" value="InterPro"/>
</dbReference>
<feature type="domain" description="PHD-type" evidence="15">
    <location>
        <begin position="1160"/>
        <end position="1209"/>
    </location>
</feature>
<dbReference type="Pfam" id="PF21323">
    <property type="entry name" value="KDM5_C-hel"/>
    <property type="match status" value="1"/>
</dbReference>
<dbReference type="PROSITE" id="PS51183">
    <property type="entry name" value="JMJN"/>
    <property type="match status" value="1"/>
</dbReference>
<feature type="region of interest" description="Disordered" evidence="14">
    <location>
        <begin position="216"/>
        <end position="289"/>
    </location>
</feature>
<dbReference type="GO" id="GO:0006355">
    <property type="term" value="P:regulation of DNA-templated transcription"/>
    <property type="evidence" value="ECO:0007669"/>
    <property type="project" value="TreeGrafter"/>
</dbReference>
<feature type="compositionally biased region" description="Low complexity" evidence="14">
    <location>
        <begin position="1479"/>
        <end position="1490"/>
    </location>
</feature>
<keyword evidence="7 13" id="KW-0863">Zinc-finger</keyword>
<evidence type="ECO:0000313" key="20">
    <source>
        <dbReference type="Proteomes" id="UP000317494"/>
    </source>
</evidence>